<gene>
    <name evidence="4" type="ORF">E8E13_010214</name>
</gene>
<dbReference type="InterPro" id="IPR013830">
    <property type="entry name" value="SGNH_hydro"/>
</dbReference>
<reference evidence="4" key="1">
    <citation type="submission" date="2019-04" db="EMBL/GenBank/DDBJ databases">
        <title>Sequencing of skin fungus with MAO and IRED activity.</title>
        <authorList>
            <person name="Marsaioli A.J."/>
            <person name="Bonatto J.M.C."/>
            <person name="Reis Junior O."/>
        </authorList>
    </citation>
    <scope>NUCLEOTIDE SEQUENCE</scope>
    <source>
        <strain evidence="4">30M1</strain>
    </source>
</reference>
<dbReference type="InterPro" id="IPR036514">
    <property type="entry name" value="SGNH_hydro_sf"/>
</dbReference>
<dbReference type="Gene3D" id="3.40.50.1110">
    <property type="entry name" value="SGNH hydrolase"/>
    <property type="match status" value="1"/>
</dbReference>
<name>A0A9P4TFZ2_CURKU</name>
<dbReference type="Pfam" id="PF13472">
    <property type="entry name" value="Lipase_GDSL_2"/>
    <property type="match status" value="1"/>
</dbReference>
<protein>
    <recommendedName>
        <fullName evidence="3">SGNH hydrolase-type esterase domain-containing protein</fullName>
    </recommendedName>
</protein>
<dbReference type="InterPro" id="IPR045136">
    <property type="entry name" value="Iah1-like"/>
</dbReference>
<evidence type="ECO:0000313" key="5">
    <source>
        <dbReference type="Proteomes" id="UP000801428"/>
    </source>
</evidence>
<feature type="region of interest" description="Disordered" evidence="1">
    <location>
        <begin position="367"/>
        <end position="415"/>
    </location>
</feature>
<keyword evidence="5" id="KW-1185">Reference proteome</keyword>
<dbReference type="AlphaFoldDB" id="A0A9P4TFZ2"/>
<feature type="region of interest" description="Disordered" evidence="1">
    <location>
        <begin position="184"/>
        <end position="240"/>
    </location>
</feature>
<comment type="caution">
    <text evidence="4">The sequence shown here is derived from an EMBL/GenBank/DDBJ whole genome shotgun (WGS) entry which is preliminary data.</text>
</comment>
<proteinExistence type="predicted"/>
<sequence>MIGSTIVAALKKAFLFVTFSCAPTGSKASPSLKMLGHSILPRSSSRTLPGFRGRDDGDGTSQYLPAGDIITYQDEEYPFAGWNLPSPTSPNAVTHWRGNEHALFKLDPQTKRNIQDYLLGTYTAHNKARCGPTKPTSYKFVYIVDISDEDEEQAALCVSPSTAAFPSIYSPKDMQRPGQIDEELESRDTRTNSEGFPLTDLELDSDNDSDHHDSVGEAPLTYSPLPDITEEDEEVDSDESAPVTYYMPTKYCRDPFFSGHTTCRGRVKSGAYGHETYEAEEDLRGRFAIRHESGDSVAHYVNWRTLKWDYGETLVHGQSSLRVEVLAPEFTAPSPACTQQEASIHAQSSMDSLSTNAAVFSLGTSVTTKPSSESLESEGQKDDTALATPARISPVETQSTDSLKDQAENTQSSAGTHVAHIDYLGTIRAKEIQELATDVLPPSQPCPSQPCPSWHRKAKFILFGDSLTQWAFVEEQRGFGWFLEQQYGRKVVVRNEGKAGYTSTDLLEDFTRILNSATAAGARRTLLFTIFLGANDACVLDPHGHEGCIPLSEFEANIRMFVETLLVQDAMPETKIVLITPPPINVLSPLVEEDAEVGIEELNMEERKGRPYKTYLSKKRVEAGGFGNAAGG</sequence>
<evidence type="ECO:0000313" key="4">
    <source>
        <dbReference type="EMBL" id="KAF3003797.1"/>
    </source>
</evidence>
<feature type="domain" description="SGNH hydrolase-type esterase" evidence="3">
    <location>
        <begin position="462"/>
        <end position="603"/>
    </location>
</feature>
<dbReference type="OrthoDB" id="671439at2759"/>
<feature type="chain" id="PRO_5040187816" description="SGNH hydrolase-type esterase domain-containing protein" evidence="2">
    <location>
        <begin position="29"/>
        <end position="632"/>
    </location>
</feature>
<dbReference type="SUPFAM" id="SSF52266">
    <property type="entry name" value="SGNH hydrolase"/>
    <property type="match status" value="1"/>
</dbReference>
<dbReference type="PANTHER" id="PTHR14209">
    <property type="entry name" value="ISOAMYL ACETATE-HYDROLYZING ESTERASE 1"/>
    <property type="match status" value="1"/>
</dbReference>
<organism evidence="4 5">
    <name type="scientific">Curvularia kusanoi</name>
    <name type="common">Cochliobolus kusanoi</name>
    <dbReference type="NCBI Taxonomy" id="90978"/>
    <lineage>
        <taxon>Eukaryota</taxon>
        <taxon>Fungi</taxon>
        <taxon>Dikarya</taxon>
        <taxon>Ascomycota</taxon>
        <taxon>Pezizomycotina</taxon>
        <taxon>Dothideomycetes</taxon>
        <taxon>Pleosporomycetidae</taxon>
        <taxon>Pleosporales</taxon>
        <taxon>Pleosporineae</taxon>
        <taxon>Pleosporaceae</taxon>
        <taxon>Curvularia</taxon>
    </lineage>
</organism>
<accession>A0A9P4TFZ2</accession>
<evidence type="ECO:0000256" key="1">
    <source>
        <dbReference type="SAM" id="MobiDB-lite"/>
    </source>
</evidence>
<feature type="compositionally biased region" description="Acidic residues" evidence="1">
    <location>
        <begin position="228"/>
        <end position="239"/>
    </location>
</feature>
<keyword evidence="2" id="KW-0732">Signal</keyword>
<dbReference type="PANTHER" id="PTHR14209:SF19">
    <property type="entry name" value="ISOAMYL ACETATE-HYDROLYZING ESTERASE 1 HOMOLOG"/>
    <property type="match status" value="1"/>
</dbReference>
<evidence type="ECO:0000256" key="2">
    <source>
        <dbReference type="SAM" id="SignalP"/>
    </source>
</evidence>
<dbReference type="Proteomes" id="UP000801428">
    <property type="component" value="Unassembled WGS sequence"/>
</dbReference>
<dbReference type="EMBL" id="SWKU01000009">
    <property type="protein sequence ID" value="KAF3003797.1"/>
    <property type="molecule type" value="Genomic_DNA"/>
</dbReference>
<feature type="signal peptide" evidence="2">
    <location>
        <begin position="1"/>
        <end position="28"/>
    </location>
</feature>
<evidence type="ECO:0000259" key="3">
    <source>
        <dbReference type="Pfam" id="PF13472"/>
    </source>
</evidence>